<gene>
    <name evidence="2" type="ORF">BBK36DRAFT_1196006</name>
</gene>
<evidence type="ECO:0000256" key="1">
    <source>
        <dbReference type="SAM" id="MobiDB-lite"/>
    </source>
</evidence>
<feature type="region of interest" description="Disordered" evidence="1">
    <location>
        <begin position="60"/>
        <end position="89"/>
    </location>
</feature>
<keyword evidence="3" id="KW-1185">Reference proteome</keyword>
<dbReference type="RefSeq" id="XP_024750578.1">
    <property type="nucleotide sequence ID" value="XM_024896922.1"/>
</dbReference>
<protein>
    <submittedName>
        <fullName evidence="2">Uncharacterized protein</fullName>
    </submittedName>
</protein>
<evidence type="ECO:0000313" key="3">
    <source>
        <dbReference type="Proteomes" id="UP000241546"/>
    </source>
</evidence>
<sequence length="130" mass="14406">MAKLARGVAALSPFFPLSWCIGRGRTNQNCIQTKTGYTVIQELNLLHLRSSQSRLMHQQFPKNWAHPEAAGSNGRSPQPRSPQVPHTASFWSISPATELPRLLKRKIMTASHSIRHESGGLGISRLDKLG</sequence>
<name>A0A2T4BDB2_9HYPO</name>
<dbReference type="EMBL" id="KZ680211">
    <property type="protein sequence ID" value="PTB67258.1"/>
    <property type="molecule type" value="Genomic_DNA"/>
</dbReference>
<dbReference type="AlphaFoldDB" id="A0A2T4BDB2"/>
<accession>A0A2T4BDB2</accession>
<dbReference type="Proteomes" id="UP000241546">
    <property type="component" value="Unassembled WGS sequence"/>
</dbReference>
<dbReference type="GeneID" id="36605040"/>
<proteinExistence type="predicted"/>
<organism evidence="2 3">
    <name type="scientific">Trichoderma citrinoviride</name>
    <dbReference type="NCBI Taxonomy" id="58853"/>
    <lineage>
        <taxon>Eukaryota</taxon>
        <taxon>Fungi</taxon>
        <taxon>Dikarya</taxon>
        <taxon>Ascomycota</taxon>
        <taxon>Pezizomycotina</taxon>
        <taxon>Sordariomycetes</taxon>
        <taxon>Hypocreomycetidae</taxon>
        <taxon>Hypocreales</taxon>
        <taxon>Hypocreaceae</taxon>
        <taxon>Trichoderma</taxon>
    </lineage>
</organism>
<evidence type="ECO:0000313" key="2">
    <source>
        <dbReference type="EMBL" id="PTB67258.1"/>
    </source>
</evidence>
<reference evidence="3" key="1">
    <citation type="submission" date="2016-07" db="EMBL/GenBank/DDBJ databases">
        <title>Multiple horizontal gene transfer events from other fungi enriched the ability of initially mycotrophic Trichoderma (Ascomycota) to feed on dead plant biomass.</title>
        <authorList>
            <consortium name="DOE Joint Genome Institute"/>
            <person name="Atanasova L."/>
            <person name="Chenthamara K."/>
            <person name="Zhang J."/>
            <person name="Grujic M."/>
            <person name="Henrissat B."/>
            <person name="Kuo A."/>
            <person name="Aerts A."/>
            <person name="Salamov A."/>
            <person name="Lipzen A."/>
            <person name="Labutti K."/>
            <person name="Barry K."/>
            <person name="Miao Y."/>
            <person name="Rahimi M.J."/>
            <person name="Shen Q."/>
            <person name="Grigoriev I.V."/>
            <person name="Kubicek C.P."/>
            <person name="Druzhinina I.S."/>
        </authorList>
    </citation>
    <scope>NUCLEOTIDE SEQUENCE [LARGE SCALE GENOMIC DNA]</scope>
    <source>
        <strain evidence="3">TUCIM 6016</strain>
    </source>
</reference>